<evidence type="ECO:0000313" key="4">
    <source>
        <dbReference type="Proteomes" id="UP001165060"/>
    </source>
</evidence>
<dbReference type="InterPro" id="IPR016181">
    <property type="entry name" value="Acyl_CoA_acyltransferase"/>
</dbReference>
<name>A0ABQ6M4H7_9STRA</name>
<gene>
    <name evidence="3" type="ORF">TeGR_g14423</name>
</gene>
<feature type="region of interest" description="Disordered" evidence="1">
    <location>
        <begin position="429"/>
        <end position="450"/>
    </location>
</feature>
<dbReference type="PANTHER" id="PTHR43441:SF2">
    <property type="entry name" value="FAMILY ACETYLTRANSFERASE, PUTATIVE (AFU_ORTHOLOGUE AFUA_7G00850)-RELATED"/>
    <property type="match status" value="1"/>
</dbReference>
<dbReference type="PANTHER" id="PTHR43441">
    <property type="entry name" value="RIBOSOMAL-PROTEIN-SERINE ACETYLTRANSFERASE"/>
    <property type="match status" value="1"/>
</dbReference>
<organism evidence="3 4">
    <name type="scientific">Tetraparma gracilis</name>
    <dbReference type="NCBI Taxonomy" id="2962635"/>
    <lineage>
        <taxon>Eukaryota</taxon>
        <taxon>Sar</taxon>
        <taxon>Stramenopiles</taxon>
        <taxon>Ochrophyta</taxon>
        <taxon>Bolidophyceae</taxon>
        <taxon>Parmales</taxon>
        <taxon>Triparmaceae</taxon>
        <taxon>Tetraparma</taxon>
    </lineage>
</organism>
<comment type="caution">
    <text evidence="3">The sequence shown here is derived from an EMBL/GenBank/DDBJ whole genome shotgun (WGS) entry which is preliminary data.</text>
</comment>
<evidence type="ECO:0000256" key="2">
    <source>
        <dbReference type="SAM" id="Phobius"/>
    </source>
</evidence>
<protein>
    <recommendedName>
        <fullName evidence="5">N-acetyltransferase domain-containing protein</fullName>
    </recommendedName>
</protein>
<proteinExistence type="predicted"/>
<reference evidence="3 4" key="1">
    <citation type="journal article" date="2023" name="Commun. Biol.">
        <title>Genome analysis of Parmales, the sister group of diatoms, reveals the evolutionary specialization of diatoms from phago-mixotrophs to photoautotrophs.</title>
        <authorList>
            <person name="Ban H."/>
            <person name="Sato S."/>
            <person name="Yoshikawa S."/>
            <person name="Yamada K."/>
            <person name="Nakamura Y."/>
            <person name="Ichinomiya M."/>
            <person name="Sato N."/>
            <person name="Blanc-Mathieu R."/>
            <person name="Endo H."/>
            <person name="Kuwata A."/>
            <person name="Ogata H."/>
        </authorList>
    </citation>
    <scope>NUCLEOTIDE SEQUENCE [LARGE SCALE GENOMIC DNA]</scope>
</reference>
<dbReference type="EMBL" id="BRYB01002425">
    <property type="protein sequence ID" value="GMI19282.1"/>
    <property type="molecule type" value="Genomic_DNA"/>
</dbReference>
<keyword evidence="2" id="KW-1133">Transmembrane helix</keyword>
<evidence type="ECO:0000313" key="3">
    <source>
        <dbReference type="EMBL" id="GMI19282.1"/>
    </source>
</evidence>
<evidence type="ECO:0008006" key="5">
    <source>
        <dbReference type="Google" id="ProtNLM"/>
    </source>
</evidence>
<keyword evidence="4" id="KW-1185">Reference proteome</keyword>
<keyword evidence="2" id="KW-0812">Transmembrane</keyword>
<feature type="transmembrane region" description="Helical" evidence="2">
    <location>
        <begin position="38"/>
        <end position="60"/>
    </location>
</feature>
<dbReference type="Proteomes" id="UP001165060">
    <property type="component" value="Unassembled WGS sequence"/>
</dbReference>
<dbReference type="Gene3D" id="3.40.630.30">
    <property type="match status" value="1"/>
</dbReference>
<dbReference type="InterPro" id="IPR051908">
    <property type="entry name" value="Ribosomal_N-acetyltransferase"/>
</dbReference>
<evidence type="ECO:0000256" key="1">
    <source>
        <dbReference type="SAM" id="MobiDB-lite"/>
    </source>
</evidence>
<dbReference type="SUPFAM" id="SSF55729">
    <property type="entry name" value="Acyl-CoA N-acyltransferases (Nat)"/>
    <property type="match status" value="1"/>
</dbReference>
<sequence length="471" mass="49885">MAVSPISPAIDPKDPLAILTSASSFFISAISDLPRANLIGMVVGTLTFLATICTVIYLLVAGGSFSRIAAQQAEQKANNGAPQPTSLSYKALASRPALLDDLSLSRSRMLASPAPPLSSKLLLPAPPEALYKLFYREHMSHSHAASSSVPGNPTSVLTAYARAASTYAGAFPGSPTATLRDAARRYARVYASVCTASVKENDKWAAFASDPVGSASLVGSLVNLFAVTPPTLPAAASRLASFARCTDGRPIEGESEYDPTSVWCLALSPGPVDEAAAADHPLFSGTSPSSATLLVSSNTTLKTVGVIVLGRDDPASLSVDVPDVVFHPGYAGTLQEAEALYLVLQRIFALGYRRVTRSVDAGDVAGKKLLERAGFSLEGTAAKARLKELEGGDVVSCNLDCYAMLNSDWKKRWEGMYAAVYGAGALAEEKRATARDTEEDEKKDKLREMREEELKKEKGFEVVEGEGKKTK</sequence>
<keyword evidence="2" id="KW-0472">Membrane</keyword>
<accession>A0ABQ6M4H7</accession>